<evidence type="ECO:0000259" key="2">
    <source>
        <dbReference type="PROSITE" id="PS51918"/>
    </source>
</evidence>
<dbReference type="InterPro" id="IPR023404">
    <property type="entry name" value="rSAM_horseshoe"/>
</dbReference>
<dbReference type="AlphaFoldDB" id="A0A4S5EUK8"/>
<evidence type="ECO:0000313" key="4">
    <source>
        <dbReference type="Proteomes" id="UP000305282"/>
    </source>
</evidence>
<dbReference type="InterPro" id="IPR058240">
    <property type="entry name" value="rSAM_sf"/>
</dbReference>
<feature type="domain" description="Radical SAM core" evidence="2">
    <location>
        <begin position="282"/>
        <end position="524"/>
    </location>
</feature>
<evidence type="ECO:0000313" key="3">
    <source>
        <dbReference type="EMBL" id="THJ76013.1"/>
    </source>
</evidence>
<dbReference type="Pfam" id="PF04055">
    <property type="entry name" value="Radical_SAM"/>
    <property type="match status" value="1"/>
</dbReference>
<evidence type="ECO:0000256" key="1">
    <source>
        <dbReference type="SAM" id="MobiDB-lite"/>
    </source>
</evidence>
<protein>
    <submittedName>
        <fullName evidence="3">TIGR03960 family B12-binding radical SAM protein</fullName>
    </submittedName>
</protein>
<dbReference type="GO" id="GO:0051536">
    <property type="term" value="F:iron-sulfur cluster binding"/>
    <property type="evidence" value="ECO:0007669"/>
    <property type="project" value="InterPro"/>
</dbReference>
<feature type="region of interest" description="Disordered" evidence="1">
    <location>
        <begin position="698"/>
        <end position="722"/>
    </location>
</feature>
<dbReference type="OrthoDB" id="9806827at2"/>
<dbReference type="EMBL" id="SSXH01000022">
    <property type="protein sequence ID" value="THJ76013.1"/>
    <property type="molecule type" value="Genomic_DNA"/>
</dbReference>
<keyword evidence="4" id="KW-1185">Reference proteome</keyword>
<dbReference type="InterPro" id="IPR023862">
    <property type="entry name" value="CHP03960_rSAM"/>
</dbReference>
<sequence>MGEVRRSRGRRGGVSPCRRLACMSGQSLFARLEPLLPRVRRPVQYVGGEGNSIVKPWDAAVVRWALMYPDAYEVGLPNQGLQILYEILNEQPDVLAERTYSVWPDLEALLREHGVAQFTVDGHRAVRDFDVLGVSFSTELGYTNLLTALDLAGIPLQAERRGEADPLVVAGGHAAFNPEPIAGFVDAVVLGDGEQAVLGITDVIRGWKAAGAPGGRTELLARLARRRLVYVPAFYDVTYRPDGRIQAVTVNRDDVPTRPSKHTLSDLDAWPYPKAPLVPLAETVHERLSVEIFRGCTRGCRFCQAGMITRPVRERNIETVGAMIETGLRATGFSEVGLLSLSSADHTEIGEIATGLADRYENEKISLSLPSTRVDAFNVTLANEFSRNGRRSGLTFAPEGGSERLRKVINKMVSAEDLVRTVSTAYAHGWRQVKLYFMCGLPTETDQDVLEIADLAREVIRAGRRASGHRDVRCTVSIGGFVPKPHTPFQWVGQASHEVTDARLKLLRDTVRADKEIARAVGFRYHDGRPGIIEGLLARGDRRVGAVIERVWREGGRFDGWSEHFSFERWESACAAELEPLGVGLDWFTTRERDEREVLAWDHLDAGLDRDWLWADWQEALRGTELDDCRWTPCYDCGVCPTMGTDTQIGPTGRSLLPVVSVSAGTPVVAAAVVSADTVSAAAVSVDGVDGVDIEAAPGGVEDRPAAGSRLRPAAVSSGTPA</sequence>
<dbReference type="PANTHER" id="PTHR42731">
    <property type="entry name" value="SLL1084 PROTEIN"/>
    <property type="match status" value="1"/>
</dbReference>
<accession>A0A4S5EUK8</accession>
<dbReference type="SFLD" id="SFLDS00029">
    <property type="entry name" value="Radical_SAM"/>
    <property type="match status" value="1"/>
</dbReference>
<dbReference type="NCBIfam" id="TIGR03960">
    <property type="entry name" value="rSAM_fuse_unch"/>
    <property type="match status" value="1"/>
</dbReference>
<dbReference type="SUPFAM" id="SSF102114">
    <property type="entry name" value="Radical SAM enzymes"/>
    <property type="match status" value="1"/>
</dbReference>
<dbReference type="GO" id="GO:0003824">
    <property type="term" value="F:catalytic activity"/>
    <property type="evidence" value="ECO:0007669"/>
    <property type="project" value="InterPro"/>
</dbReference>
<comment type="caution">
    <text evidence="3">The sequence shown here is derived from an EMBL/GenBank/DDBJ whole genome shotgun (WGS) entry which is preliminary data.</text>
</comment>
<dbReference type="PANTHER" id="PTHR42731:SF1">
    <property type="entry name" value="RADICAL SAM DOMAIN PROTEIN"/>
    <property type="match status" value="1"/>
</dbReference>
<dbReference type="Gene3D" id="3.80.30.20">
    <property type="entry name" value="tm_1862 like domain"/>
    <property type="match status" value="1"/>
</dbReference>
<dbReference type="SFLD" id="SFLDG01082">
    <property type="entry name" value="B12-binding_domain_containing"/>
    <property type="match status" value="1"/>
</dbReference>
<dbReference type="Proteomes" id="UP000305282">
    <property type="component" value="Unassembled WGS sequence"/>
</dbReference>
<dbReference type="Pfam" id="PF19864">
    <property type="entry name" value="Radical_SAM_N2"/>
    <property type="match status" value="1"/>
</dbReference>
<dbReference type="SMART" id="SM00729">
    <property type="entry name" value="Elp3"/>
    <property type="match status" value="1"/>
</dbReference>
<reference evidence="3 4" key="1">
    <citation type="submission" date="2019-04" db="EMBL/GenBank/DDBJ databases">
        <title>Draft genome sequences for three unisolated Alnus-infective Frankia Sp+ strains, AgTrS, AiOr and AvVan, the first sequenced Frankia strains able to sporulate in-planta.</title>
        <authorList>
            <person name="Bethencourt L."/>
            <person name="Vautrin F."/>
            <person name="Taib N."/>
            <person name="Dubost A."/>
            <person name="Castro-Garcia L."/>
            <person name="Imbaud O."/>
            <person name="Abrouk D."/>
            <person name="Fournier P."/>
            <person name="Briolay J."/>
            <person name="Nguyen A."/>
            <person name="Normand P."/>
            <person name="Fernandez M.P."/>
            <person name="Brochier-Armanet C."/>
            <person name="Herrera-Belaroussi A."/>
        </authorList>
    </citation>
    <scope>NUCLEOTIDE SEQUENCE [LARGE SCALE GENOMIC DNA]</scope>
    <source>
        <strain evidence="3 4">AvVan</strain>
    </source>
</reference>
<dbReference type="InterPro" id="IPR007197">
    <property type="entry name" value="rSAM"/>
</dbReference>
<name>A0A4S5EUK8_9ACTN</name>
<dbReference type="InterPro" id="IPR006638">
    <property type="entry name" value="Elp3/MiaA/NifB-like_rSAM"/>
</dbReference>
<gene>
    <name evidence="3" type="ORF">E7Y31_02145</name>
</gene>
<proteinExistence type="predicted"/>
<organism evidence="3 4">
    <name type="scientific">Candidatus Frankia alpina</name>
    <dbReference type="NCBI Taxonomy" id="2699483"/>
    <lineage>
        <taxon>Bacteria</taxon>
        <taxon>Bacillati</taxon>
        <taxon>Actinomycetota</taxon>
        <taxon>Actinomycetes</taxon>
        <taxon>Frankiales</taxon>
        <taxon>Frankiaceae</taxon>
        <taxon>Frankia</taxon>
    </lineage>
</organism>
<dbReference type="CDD" id="cd01335">
    <property type="entry name" value="Radical_SAM"/>
    <property type="match status" value="1"/>
</dbReference>
<dbReference type="InterPro" id="IPR045784">
    <property type="entry name" value="Radical_SAM_N2"/>
</dbReference>
<dbReference type="PROSITE" id="PS51918">
    <property type="entry name" value="RADICAL_SAM"/>
    <property type="match status" value="1"/>
</dbReference>